<sequence length="180" mass="20287">MAHSTDATSASPQLSAEQVGKRFLKLIEGLESRDDLSLERIRDVMGLSLRNYESRSDDFYAYSQLLEDDWYFSVDYLEPSPSSMRGVGLSFGKPFPAEFEPNPMPASLCVLDFEYYHNALKAMGLYAEPVCDEIGRLRSWEYTKFNSDAVDFTLSIILQNIVPGEPGTLCVKSIDMLNGR</sequence>
<protein>
    <submittedName>
        <fullName evidence="1">Uncharacterized protein</fullName>
    </submittedName>
</protein>
<reference evidence="1 2" key="1">
    <citation type="submission" date="2015-05" db="EMBL/GenBank/DDBJ databases">
        <title>Genome sequencing and analysis of members of genus Stenotrophomonas.</title>
        <authorList>
            <person name="Patil P.P."/>
            <person name="Midha S."/>
            <person name="Patil P.B."/>
        </authorList>
    </citation>
    <scope>NUCLEOTIDE SEQUENCE [LARGE SCALE GENOMIC DNA]</scope>
    <source>
        <strain evidence="1 2">DSM 21858</strain>
    </source>
</reference>
<gene>
    <name evidence="1" type="ORF">ABB29_04435</name>
</gene>
<name>A0A0R0CYX3_9GAMM</name>
<accession>A0A0R0CYX3</accession>
<dbReference type="EMBL" id="LDJL01000004">
    <property type="protein sequence ID" value="KRG71073.1"/>
    <property type="molecule type" value="Genomic_DNA"/>
</dbReference>
<keyword evidence="2" id="KW-1185">Reference proteome</keyword>
<evidence type="ECO:0000313" key="2">
    <source>
        <dbReference type="Proteomes" id="UP000052052"/>
    </source>
</evidence>
<dbReference type="Proteomes" id="UP000052052">
    <property type="component" value="Unassembled WGS sequence"/>
</dbReference>
<proteinExistence type="predicted"/>
<comment type="caution">
    <text evidence="1">The sequence shown here is derived from an EMBL/GenBank/DDBJ whole genome shotgun (WGS) entry which is preliminary data.</text>
</comment>
<evidence type="ECO:0000313" key="1">
    <source>
        <dbReference type="EMBL" id="KRG71073.1"/>
    </source>
</evidence>
<dbReference type="AlphaFoldDB" id="A0A0R0CYX3"/>
<organism evidence="1 2">
    <name type="scientific">Pseudoxanthomonas dokdonensis</name>
    <dbReference type="NCBI Taxonomy" id="344882"/>
    <lineage>
        <taxon>Bacteria</taxon>
        <taxon>Pseudomonadati</taxon>
        <taxon>Pseudomonadota</taxon>
        <taxon>Gammaproteobacteria</taxon>
        <taxon>Lysobacterales</taxon>
        <taxon>Lysobacteraceae</taxon>
        <taxon>Pseudoxanthomonas</taxon>
    </lineage>
</organism>
<dbReference type="PATRIC" id="fig|344882.3.peg.2221"/>